<dbReference type="AlphaFoldDB" id="A0ABD6ELI4"/>
<dbReference type="Pfam" id="PF00201">
    <property type="entry name" value="UDPGT"/>
    <property type="match status" value="1"/>
</dbReference>
<keyword evidence="4" id="KW-0808">Transferase</keyword>
<evidence type="ECO:0000313" key="7">
    <source>
        <dbReference type="Proteomes" id="UP001608902"/>
    </source>
</evidence>
<sequence>MYTEAVIICCQLMVLAESYKILVYSAAISRSHAMSNAHLADELARNGFDVVVLEDEVMALDDLKTVKVAHKIKVSNSRRYSEMMRMFQNNFFDEVGTYERAKNMIYWQKILAEACNDLLNHTDVLQQLKDEHFDMYIGEQLSSCGTGLAKLLNIKTHVWLSSCALMSHMSNLLAIPMPVSYVPSIEGSDMGDKPSYFQRFNNFIQHLVSLYVYYWGRMEVTKKFRQRFGMEFPDVGDIARDSALILVASDEFVDFPRPITHNTIYIGGFSLGQPKPVDPPFSEWMLQGKRGIVLISFGSVISIDQLPRPFIMNIIRAFAEFPEFHFIVKVDNVTEEYRRMVFGMPHIHLTKWAPQSDLLGMFT</sequence>
<dbReference type="Gene3D" id="3.40.50.2000">
    <property type="entry name" value="Glycogen Phosphorylase B"/>
    <property type="match status" value="2"/>
</dbReference>
<dbReference type="Proteomes" id="UP001608902">
    <property type="component" value="Unassembled WGS sequence"/>
</dbReference>
<proteinExistence type="inferred from homology"/>
<dbReference type="PANTHER" id="PTHR48043:SF143">
    <property type="entry name" value="UDP-GLUCURONOSYLTRANSFERASE"/>
    <property type="match status" value="1"/>
</dbReference>
<dbReference type="EMBL" id="JBGFUD010003752">
    <property type="protein sequence ID" value="MFH4979014.1"/>
    <property type="molecule type" value="Genomic_DNA"/>
</dbReference>
<accession>A0ABD6ELI4</accession>
<comment type="similarity">
    <text evidence="1">Belongs to the UDP-glycosyltransferase family.</text>
</comment>
<dbReference type="PANTHER" id="PTHR48043">
    <property type="entry name" value="EG:EG0003.4 PROTEIN-RELATED"/>
    <property type="match status" value="1"/>
</dbReference>
<evidence type="ECO:0000256" key="2">
    <source>
        <dbReference type="ARBA" id="ARBA00012544"/>
    </source>
</evidence>
<dbReference type="InterPro" id="IPR002213">
    <property type="entry name" value="UDP_glucos_trans"/>
</dbReference>
<keyword evidence="7" id="KW-1185">Reference proteome</keyword>
<evidence type="ECO:0000313" key="6">
    <source>
        <dbReference type="EMBL" id="MFH4979014.1"/>
    </source>
</evidence>
<dbReference type="GO" id="GO:0015020">
    <property type="term" value="F:glucuronosyltransferase activity"/>
    <property type="evidence" value="ECO:0007669"/>
    <property type="project" value="UniProtKB-EC"/>
</dbReference>
<dbReference type="SUPFAM" id="SSF53756">
    <property type="entry name" value="UDP-Glycosyltransferase/glycogen phosphorylase"/>
    <property type="match status" value="1"/>
</dbReference>
<evidence type="ECO:0000256" key="4">
    <source>
        <dbReference type="ARBA" id="ARBA00022679"/>
    </source>
</evidence>
<dbReference type="EC" id="2.4.1.17" evidence="2"/>
<organism evidence="6 7">
    <name type="scientific">Gnathostoma spinigerum</name>
    <dbReference type="NCBI Taxonomy" id="75299"/>
    <lineage>
        <taxon>Eukaryota</taxon>
        <taxon>Metazoa</taxon>
        <taxon>Ecdysozoa</taxon>
        <taxon>Nematoda</taxon>
        <taxon>Chromadorea</taxon>
        <taxon>Rhabditida</taxon>
        <taxon>Spirurina</taxon>
        <taxon>Gnathostomatomorpha</taxon>
        <taxon>Gnathostomatoidea</taxon>
        <taxon>Gnathostomatidae</taxon>
        <taxon>Gnathostoma</taxon>
    </lineage>
</organism>
<dbReference type="InterPro" id="IPR050271">
    <property type="entry name" value="UDP-glycosyltransferase"/>
</dbReference>
<name>A0ABD6ELI4_9BILA</name>
<evidence type="ECO:0000256" key="1">
    <source>
        <dbReference type="ARBA" id="ARBA00009995"/>
    </source>
</evidence>
<protein>
    <recommendedName>
        <fullName evidence="2">glucuronosyltransferase</fullName>
        <ecNumber evidence="2">2.4.1.17</ecNumber>
    </recommendedName>
</protein>
<evidence type="ECO:0000256" key="3">
    <source>
        <dbReference type="ARBA" id="ARBA00022676"/>
    </source>
</evidence>
<reference evidence="6 7" key="1">
    <citation type="submission" date="2024-08" db="EMBL/GenBank/DDBJ databases">
        <title>Gnathostoma spinigerum genome.</title>
        <authorList>
            <person name="Gonzalez-Bertolin B."/>
            <person name="Monzon S."/>
            <person name="Zaballos A."/>
            <person name="Jimenez P."/>
            <person name="Dekumyoy P."/>
            <person name="Varona S."/>
            <person name="Cuesta I."/>
            <person name="Sumanam S."/>
            <person name="Adisakwattana P."/>
            <person name="Gasser R.B."/>
            <person name="Hernandez-Gonzalez A."/>
            <person name="Young N.D."/>
            <person name="Perteguer M.J."/>
        </authorList>
    </citation>
    <scope>NUCLEOTIDE SEQUENCE [LARGE SCALE GENOMIC DNA]</scope>
    <source>
        <strain evidence="6">AL3</strain>
        <tissue evidence="6">Liver</tissue>
    </source>
</reference>
<comment type="catalytic activity">
    <reaction evidence="5">
        <text>glucuronate acceptor + UDP-alpha-D-glucuronate = acceptor beta-D-glucuronoside + UDP + H(+)</text>
        <dbReference type="Rhea" id="RHEA:21032"/>
        <dbReference type="ChEBI" id="CHEBI:15378"/>
        <dbReference type="ChEBI" id="CHEBI:58052"/>
        <dbReference type="ChEBI" id="CHEBI:58223"/>
        <dbReference type="ChEBI" id="CHEBI:132367"/>
        <dbReference type="ChEBI" id="CHEBI:132368"/>
        <dbReference type="EC" id="2.4.1.17"/>
    </reaction>
</comment>
<gene>
    <name evidence="6" type="ORF">AB6A40_005723</name>
</gene>
<comment type="caution">
    <text evidence="6">The sequence shown here is derived from an EMBL/GenBank/DDBJ whole genome shotgun (WGS) entry which is preliminary data.</text>
</comment>
<evidence type="ECO:0000256" key="5">
    <source>
        <dbReference type="ARBA" id="ARBA00047475"/>
    </source>
</evidence>
<keyword evidence="3" id="KW-0328">Glycosyltransferase</keyword>